<protein>
    <recommendedName>
        <fullName evidence="3">Homeodomain phBC6A51-type domain-containing protein</fullName>
    </recommendedName>
</protein>
<dbReference type="AlphaFoldDB" id="A0A2M7H2W2"/>
<comment type="caution">
    <text evidence="1">The sequence shown here is derived from an EMBL/GenBank/DDBJ whole genome shotgun (WGS) entry which is preliminary data.</text>
</comment>
<name>A0A2M7H2W2_9BACT</name>
<sequence length="146" mass="16134">MATEKTAPTKTVQRQQKQKEALLEILKKTPIIQVACQKAGIGRATYYRWTKEDTAFADEAQTALDAGVGIVNDMAESQLISAIKDKHMTAIIFWLKHHHGAYATRIELTANTTTDIPELNEKQQEVVRAALQQAKLLTSGDNDSGV</sequence>
<evidence type="ECO:0000313" key="2">
    <source>
        <dbReference type="Proteomes" id="UP000230292"/>
    </source>
</evidence>
<dbReference type="Proteomes" id="UP000230292">
    <property type="component" value="Unassembled WGS sequence"/>
</dbReference>
<proteinExistence type="predicted"/>
<dbReference type="Gene3D" id="1.10.10.60">
    <property type="entry name" value="Homeodomain-like"/>
    <property type="match status" value="1"/>
</dbReference>
<gene>
    <name evidence="1" type="ORF">COW24_04650</name>
</gene>
<reference evidence="1 2" key="1">
    <citation type="submission" date="2017-09" db="EMBL/GenBank/DDBJ databases">
        <title>Depth-based differentiation of microbial function through sediment-hosted aquifers and enrichment of novel symbionts in the deep terrestrial subsurface.</title>
        <authorList>
            <person name="Probst A.J."/>
            <person name="Ladd B."/>
            <person name="Jarett J.K."/>
            <person name="Geller-Mcgrath D.E."/>
            <person name="Sieber C.M."/>
            <person name="Emerson J.B."/>
            <person name="Anantharaman K."/>
            <person name="Thomas B.C."/>
            <person name="Malmstrom R."/>
            <person name="Stieglmeier M."/>
            <person name="Klingl A."/>
            <person name="Woyke T."/>
            <person name="Ryan C.M."/>
            <person name="Banfield J.F."/>
        </authorList>
    </citation>
    <scope>NUCLEOTIDE SEQUENCE [LARGE SCALE GENOMIC DNA]</scope>
    <source>
        <strain evidence="1">CG15_BIG_FIL_POST_REV_8_21_14_020_45_12</strain>
    </source>
</reference>
<evidence type="ECO:0008006" key="3">
    <source>
        <dbReference type="Google" id="ProtNLM"/>
    </source>
</evidence>
<accession>A0A2M7H2W2</accession>
<organism evidence="1 2">
    <name type="scientific">Candidatus Kerfeldbacteria bacterium CG15_BIG_FIL_POST_REV_8_21_14_020_45_12</name>
    <dbReference type="NCBI Taxonomy" id="2014247"/>
    <lineage>
        <taxon>Bacteria</taxon>
        <taxon>Candidatus Kerfeldiibacteriota</taxon>
    </lineage>
</organism>
<evidence type="ECO:0000313" key="1">
    <source>
        <dbReference type="EMBL" id="PIW36575.1"/>
    </source>
</evidence>
<dbReference type="EMBL" id="PFGC01000047">
    <property type="protein sequence ID" value="PIW36575.1"/>
    <property type="molecule type" value="Genomic_DNA"/>
</dbReference>